<dbReference type="GO" id="GO:0006107">
    <property type="term" value="P:oxaloacetate metabolic process"/>
    <property type="evidence" value="ECO:0007669"/>
    <property type="project" value="TreeGrafter"/>
</dbReference>
<dbReference type="GO" id="GO:0050152">
    <property type="term" value="F:omega-amidase activity"/>
    <property type="evidence" value="ECO:0007669"/>
    <property type="project" value="TreeGrafter"/>
</dbReference>
<dbReference type="GO" id="GO:0006541">
    <property type="term" value="P:glutamine metabolic process"/>
    <property type="evidence" value="ECO:0007669"/>
    <property type="project" value="TreeGrafter"/>
</dbReference>
<dbReference type="GO" id="GO:0006528">
    <property type="term" value="P:asparagine metabolic process"/>
    <property type="evidence" value="ECO:0007669"/>
    <property type="project" value="TreeGrafter"/>
</dbReference>
<dbReference type="InterPro" id="IPR036526">
    <property type="entry name" value="C-N_Hydrolase_sf"/>
</dbReference>
<gene>
    <name evidence="2" type="ORF">A4U43_C03F12180</name>
</gene>
<dbReference type="PANTHER" id="PTHR23088:SF30">
    <property type="entry name" value="OMEGA-AMIDASE NIT2"/>
    <property type="match status" value="1"/>
</dbReference>
<dbReference type="Proteomes" id="UP000243459">
    <property type="component" value="Chromosome 3"/>
</dbReference>
<dbReference type="AlphaFoldDB" id="A0A5P1FEC5"/>
<evidence type="ECO:0000313" key="3">
    <source>
        <dbReference type="Proteomes" id="UP000243459"/>
    </source>
</evidence>
<dbReference type="PROSITE" id="PS50263">
    <property type="entry name" value="CN_HYDROLASE"/>
    <property type="match status" value="1"/>
</dbReference>
<keyword evidence="3" id="KW-1185">Reference proteome</keyword>
<proteinExistence type="predicted"/>
<name>A0A5P1FEC5_ASPOF</name>
<dbReference type="Gene3D" id="3.60.110.10">
    <property type="entry name" value="Carbon-nitrogen hydrolase"/>
    <property type="match status" value="1"/>
</dbReference>
<dbReference type="Pfam" id="PF00795">
    <property type="entry name" value="CN_hydrolase"/>
    <property type="match status" value="1"/>
</dbReference>
<evidence type="ECO:0000259" key="1">
    <source>
        <dbReference type="PROSITE" id="PS50263"/>
    </source>
</evidence>
<evidence type="ECO:0000313" key="2">
    <source>
        <dbReference type="EMBL" id="ONK74991.1"/>
    </source>
</evidence>
<dbReference type="EMBL" id="CM007383">
    <property type="protein sequence ID" value="ONK74991.1"/>
    <property type="molecule type" value="Genomic_DNA"/>
</dbReference>
<protein>
    <recommendedName>
        <fullName evidence="1">CN hydrolase domain-containing protein</fullName>
    </recommendedName>
</protein>
<accession>A0A5P1FEC5</accession>
<dbReference type="InterPro" id="IPR003010">
    <property type="entry name" value="C-N_Hydrolase"/>
</dbReference>
<dbReference type="GO" id="GO:0005739">
    <property type="term" value="C:mitochondrion"/>
    <property type="evidence" value="ECO:0007669"/>
    <property type="project" value="TreeGrafter"/>
</dbReference>
<dbReference type="PANTHER" id="PTHR23088">
    <property type="entry name" value="NITRILASE-RELATED"/>
    <property type="match status" value="1"/>
</dbReference>
<dbReference type="Gramene" id="ONK74991">
    <property type="protein sequence ID" value="ONK74991"/>
    <property type="gene ID" value="A4U43_C03F12180"/>
</dbReference>
<feature type="domain" description="CN hydrolase" evidence="1">
    <location>
        <begin position="1"/>
        <end position="170"/>
    </location>
</feature>
<reference evidence="3" key="1">
    <citation type="journal article" date="2017" name="Nat. Commun.">
        <title>The asparagus genome sheds light on the origin and evolution of a young Y chromosome.</title>
        <authorList>
            <person name="Harkess A."/>
            <person name="Zhou J."/>
            <person name="Xu C."/>
            <person name="Bowers J.E."/>
            <person name="Van der Hulst R."/>
            <person name="Ayyampalayam S."/>
            <person name="Mercati F."/>
            <person name="Riccardi P."/>
            <person name="McKain M.R."/>
            <person name="Kakrana A."/>
            <person name="Tang H."/>
            <person name="Ray J."/>
            <person name="Groenendijk J."/>
            <person name="Arikit S."/>
            <person name="Mathioni S.M."/>
            <person name="Nakano M."/>
            <person name="Shan H."/>
            <person name="Telgmann-Rauber A."/>
            <person name="Kanno A."/>
            <person name="Yue Z."/>
            <person name="Chen H."/>
            <person name="Li W."/>
            <person name="Chen Y."/>
            <person name="Xu X."/>
            <person name="Zhang Y."/>
            <person name="Luo S."/>
            <person name="Chen H."/>
            <person name="Gao J."/>
            <person name="Mao Z."/>
            <person name="Pires J.C."/>
            <person name="Luo M."/>
            <person name="Kudrna D."/>
            <person name="Wing R.A."/>
            <person name="Meyers B.C."/>
            <person name="Yi K."/>
            <person name="Kong H."/>
            <person name="Lavrijsen P."/>
            <person name="Sunseri F."/>
            <person name="Falavigna A."/>
            <person name="Ye Y."/>
            <person name="Leebens-Mack J.H."/>
            <person name="Chen G."/>
        </authorList>
    </citation>
    <scope>NUCLEOTIDE SEQUENCE [LARGE SCALE GENOMIC DNA]</scope>
    <source>
        <strain evidence="3">cv. DH0086</strain>
    </source>
</reference>
<organism evidence="2 3">
    <name type="scientific">Asparagus officinalis</name>
    <name type="common">Garden asparagus</name>
    <dbReference type="NCBI Taxonomy" id="4686"/>
    <lineage>
        <taxon>Eukaryota</taxon>
        <taxon>Viridiplantae</taxon>
        <taxon>Streptophyta</taxon>
        <taxon>Embryophyta</taxon>
        <taxon>Tracheophyta</taxon>
        <taxon>Spermatophyta</taxon>
        <taxon>Magnoliopsida</taxon>
        <taxon>Liliopsida</taxon>
        <taxon>Asparagales</taxon>
        <taxon>Asparagaceae</taxon>
        <taxon>Asparagoideae</taxon>
        <taxon>Asparagus</taxon>
    </lineage>
</organism>
<dbReference type="SUPFAM" id="SSF56317">
    <property type="entry name" value="Carbon-nitrogen hydrolase"/>
    <property type="match status" value="1"/>
</dbReference>
<sequence>MVTEEIERNITHAREVIEEAARKGAELVVLSLHLFDIDIPGKITFNESKTLTHGQHPIIVDTDVGRIGIGICHDISFPELAMLYGAKGAHLICCPGPWYIWHDNWSFALGVISKSKFGEVIVTTEHEEAIVIGEIDYSLIELQSRSNLPLEKRRRGDLYQPVDVQRMGSQ</sequence>